<dbReference type="AlphaFoldDB" id="A0ABD2AQ02"/>
<accession>A0ABD2AQ02</accession>
<organism evidence="1 2">
    <name type="scientific">Vespula squamosa</name>
    <name type="common">Southern yellow jacket</name>
    <name type="synonym">Wasp</name>
    <dbReference type="NCBI Taxonomy" id="30214"/>
    <lineage>
        <taxon>Eukaryota</taxon>
        <taxon>Metazoa</taxon>
        <taxon>Ecdysozoa</taxon>
        <taxon>Arthropoda</taxon>
        <taxon>Hexapoda</taxon>
        <taxon>Insecta</taxon>
        <taxon>Pterygota</taxon>
        <taxon>Neoptera</taxon>
        <taxon>Endopterygota</taxon>
        <taxon>Hymenoptera</taxon>
        <taxon>Apocrita</taxon>
        <taxon>Aculeata</taxon>
        <taxon>Vespoidea</taxon>
        <taxon>Vespidae</taxon>
        <taxon>Vespinae</taxon>
        <taxon>Vespula</taxon>
    </lineage>
</organism>
<dbReference type="EMBL" id="JAUDFV010000141">
    <property type="protein sequence ID" value="KAL2722696.1"/>
    <property type="molecule type" value="Genomic_DNA"/>
</dbReference>
<proteinExistence type="predicted"/>
<sequence length="62" mass="7324">MSNITFYLRSLYVITTRESVPWQLRCALLGSQTKTELNIEGMSNITFYLRSFFVITTRERIL</sequence>
<dbReference type="Proteomes" id="UP001607302">
    <property type="component" value="Unassembled WGS sequence"/>
</dbReference>
<protein>
    <submittedName>
        <fullName evidence="1">Uncharacterized protein</fullName>
    </submittedName>
</protein>
<reference evidence="1 2" key="1">
    <citation type="journal article" date="2024" name="Ann. Entomol. Soc. Am.">
        <title>Genomic analyses of the southern and eastern yellowjacket wasps (Hymenoptera: Vespidae) reveal evolutionary signatures of social life.</title>
        <authorList>
            <person name="Catto M.A."/>
            <person name="Caine P.B."/>
            <person name="Orr S.E."/>
            <person name="Hunt B.G."/>
            <person name="Goodisman M.A.D."/>
        </authorList>
    </citation>
    <scope>NUCLEOTIDE SEQUENCE [LARGE SCALE GENOMIC DNA]</scope>
    <source>
        <strain evidence="1">233</strain>
        <tissue evidence="1">Head and thorax</tissue>
    </source>
</reference>
<comment type="caution">
    <text evidence="1">The sequence shown here is derived from an EMBL/GenBank/DDBJ whole genome shotgun (WGS) entry which is preliminary data.</text>
</comment>
<evidence type="ECO:0000313" key="2">
    <source>
        <dbReference type="Proteomes" id="UP001607302"/>
    </source>
</evidence>
<evidence type="ECO:0000313" key="1">
    <source>
        <dbReference type="EMBL" id="KAL2722696.1"/>
    </source>
</evidence>
<keyword evidence="2" id="KW-1185">Reference proteome</keyword>
<name>A0ABD2AQ02_VESSQ</name>
<gene>
    <name evidence="1" type="ORF">V1478_009559</name>
</gene>